<organism evidence="12 13">
    <name type="scientific">Epichloe festucae (strain Fl1)</name>
    <dbReference type="NCBI Taxonomy" id="877507"/>
    <lineage>
        <taxon>Eukaryota</taxon>
        <taxon>Fungi</taxon>
        <taxon>Dikarya</taxon>
        <taxon>Ascomycota</taxon>
        <taxon>Pezizomycotina</taxon>
        <taxon>Sordariomycetes</taxon>
        <taxon>Hypocreomycetidae</taxon>
        <taxon>Hypocreales</taxon>
        <taxon>Clavicipitaceae</taxon>
        <taxon>Epichloe</taxon>
    </lineage>
</organism>
<dbReference type="Pfam" id="PF07731">
    <property type="entry name" value="Cu-oxidase_2"/>
    <property type="match status" value="1"/>
</dbReference>
<dbReference type="GO" id="GO:0005507">
    <property type="term" value="F:copper ion binding"/>
    <property type="evidence" value="ECO:0007669"/>
    <property type="project" value="InterPro"/>
</dbReference>
<feature type="transmembrane region" description="Helical" evidence="8">
    <location>
        <begin position="24"/>
        <end position="45"/>
    </location>
</feature>
<proteinExistence type="inferred from homology"/>
<dbReference type="Pfam" id="PF07732">
    <property type="entry name" value="Cu-oxidase_3"/>
    <property type="match status" value="1"/>
</dbReference>
<keyword evidence="2" id="KW-0479">Metal-binding</keyword>
<evidence type="ECO:0000256" key="3">
    <source>
        <dbReference type="ARBA" id="ARBA00022729"/>
    </source>
</evidence>
<dbReference type="PROSITE" id="PS00080">
    <property type="entry name" value="MULTICOPPER_OXIDASE2"/>
    <property type="match status" value="1"/>
</dbReference>
<dbReference type="CDD" id="cd04206">
    <property type="entry name" value="CuRO_1_LCC_like"/>
    <property type="match status" value="1"/>
</dbReference>
<keyword evidence="6" id="KW-0325">Glycoprotein</keyword>
<dbReference type="CDD" id="cd13910">
    <property type="entry name" value="CuRO_3_MCO_like_4"/>
    <property type="match status" value="1"/>
</dbReference>
<evidence type="ECO:0000313" key="13">
    <source>
        <dbReference type="Proteomes" id="UP000594364"/>
    </source>
</evidence>
<dbReference type="AlphaFoldDB" id="A0A7S9KR13"/>
<evidence type="ECO:0000256" key="2">
    <source>
        <dbReference type="ARBA" id="ARBA00022723"/>
    </source>
</evidence>
<dbReference type="PANTHER" id="PTHR11709">
    <property type="entry name" value="MULTI-COPPER OXIDASE"/>
    <property type="match status" value="1"/>
</dbReference>
<dbReference type="GO" id="GO:0016491">
    <property type="term" value="F:oxidoreductase activity"/>
    <property type="evidence" value="ECO:0007669"/>
    <property type="project" value="UniProtKB-KW"/>
</dbReference>
<feature type="domain" description="Plastocyanin-like" evidence="9">
    <location>
        <begin position="283"/>
        <end position="411"/>
    </location>
</feature>
<accession>A0A7S9KR13</accession>
<keyword evidence="5" id="KW-0186">Copper</keyword>
<keyword evidence="4" id="KW-0560">Oxidoreductase</keyword>
<evidence type="ECO:0000259" key="11">
    <source>
        <dbReference type="Pfam" id="PF07732"/>
    </source>
</evidence>
<dbReference type="InterPro" id="IPR011707">
    <property type="entry name" value="Cu-oxidase-like_N"/>
</dbReference>
<gene>
    <name evidence="12" type="ORF">C2857_007802</name>
</gene>
<evidence type="ECO:0000256" key="8">
    <source>
        <dbReference type="SAM" id="Phobius"/>
    </source>
</evidence>
<feature type="compositionally biased region" description="Basic and acidic residues" evidence="7">
    <location>
        <begin position="79"/>
        <end position="92"/>
    </location>
</feature>
<dbReference type="InterPro" id="IPR033138">
    <property type="entry name" value="Cu_oxidase_CS"/>
</dbReference>
<reference evidence="12 13" key="1">
    <citation type="journal article" date="2018" name="PLoS Genet.">
        <title>Repeat elements organise 3D genome structure and mediate transcription in the filamentous fungus Epichloe festucae.</title>
        <authorList>
            <person name="Winter D.J."/>
            <person name="Ganley A.R.D."/>
            <person name="Young C.A."/>
            <person name="Liachko I."/>
            <person name="Schardl C.L."/>
            <person name="Dupont P.Y."/>
            <person name="Berry D."/>
            <person name="Ram A."/>
            <person name="Scott B."/>
            <person name="Cox M.P."/>
        </authorList>
    </citation>
    <scope>NUCLEOTIDE SEQUENCE [LARGE SCALE GENOMIC DNA]</scope>
    <source>
        <strain evidence="12 13">Fl1</strain>
    </source>
</reference>
<dbReference type="InterPro" id="IPR008972">
    <property type="entry name" value="Cupredoxin"/>
</dbReference>
<evidence type="ECO:0000259" key="10">
    <source>
        <dbReference type="Pfam" id="PF07731"/>
    </source>
</evidence>
<evidence type="ECO:0000256" key="5">
    <source>
        <dbReference type="ARBA" id="ARBA00023008"/>
    </source>
</evidence>
<keyword evidence="3" id="KW-0732">Signal</keyword>
<dbReference type="SUPFAM" id="SSF49503">
    <property type="entry name" value="Cupredoxins"/>
    <property type="match status" value="3"/>
</dbReference>
<evidence type="ECO:0008006" key="14">
    <source>
        <dbReference type="Google" id="ProtNLM"/>
    </source>
</evidence>
<dbReference type="PROSITE" id="PS00079">
    <property type="entry name" value="MULTICOPPER_OXIDASE1"/>
    <property type="match status" value="1"/>
</dbReference>
<sequence>MAWSVEDTERSHTYQPDLRQRRPLHTVALGGLIIASLCISLLYLVGLGHITLDDGGLIATPPHPTVSVTTTDATVDGASSDKQEDETRKGNNDDDVILLSPEQHIYRKPTTIHFDWNITKERRSPDGVVKPIYLINGWSTCPSSPSLAPSTMVVVRNEMLNGRAGLFPGPLIEARSGDEVEVNVYNDIEENGHPGVAIHWHGLTMKDANEMDGVVGLTQCAIQSKTRFTYRFRIPDHQAGTFWYHAHSGVQRADGLYGGFVVHKPVQRGEEADLTLHRYEKEQLLLVGDWYHRSGNQVLDWFVDPDHYGMEPAPDSLLLNGRGGYNCSMAVKARPVECHRVEVPTIQLMDANRVRLRIINTGVSAGFSMEVSGGSMQPIAVDGGYRLHEDTPRARAIGLLHPGERVDVLLDRTESRSSQLRDVIPMRPTKMTIELDRENMPLVNFALKRIQSFSIEWNGAGNTEKTPAHGFAEKPVVDVFNLADAMGQSPPTDLGRSRGPLQHAVLYSTMKIRAAKHNQPVGSINHSSWTSPKPNTLPLLSLDRDEWAKAVPQPTKVHEFDVPWFKVSGPDEWIELTINNFDDKGYPFHLHGHEFYVVAREQATGTYRGYNPFDHESTSEARPFNLEKPLRKDTVHVPPMGYVVLRFPLNNNGLWLLHCHVLWHQAVGMGTVIQVGGDISEKVKEKSKSACQTGRGVRA</sequence>
<name>A0A7S9KR13_EPIFF</name>
<dbReference type="InterPro" id="IPR002355">
    <property type="entry name" value="Cu_oxidase_Cu_BS"/>
</dbReference>
<feature type="compositionally biased region" description="Low complexity" evidence="7">
    <location>
        <begin position="65"/>
        <end position="78"/>
    </location>
</feature>
<keyword evidence="8" id="KW-0472">Membrane</keyword>
<feature type="region of interest" description="Disordered" evidence="7">
    <location>
        <begin position="61"/>
        <end position="94"/>
    </location>
</feature>
<comment type="similarity">
    <text evidence="1">Belongs to the multicopper oxidase family.</text>
</comment>
<protein>
    <recommendedName>
        <fullName evidence="14">Laccase 1</fullName>
    </recommendedName>
</protein>
<dbReference type="Gene3D" id="2.60.40.420">
    <property type="entry name" value="Cupredoxins - blue copper proteins"/>
    <property type="match status" value="3"/>
</dbReference>
<dbReference type="InterPro" id="IPR001117">
    <property type="entry name" value="Cu-oxidase_2nd"/>
</dbReference>
<dbReference type="InterPro" id="IPR011706">
    <property type="entry name" value="Cu-oxidase_C"/>
</dbReference>
<evidence type="ECO:0000256" key="6">
    <source>
        <dbReference type="ARBA" id="ARBA00023180"/>
    </source>
</evidence>
<evidence type="ECO:0000256" key="7">
    <source>
        <dbReference type="SAM" id="MobiDB-lite"/>
    </source>
</evidence>
<keyword evidence="8" id="KW-1133">Transmembrane helix</keyword>
<dbReference type="InterPro" id="IPR045087">
    <property type="entry name" value="Cu-oxidase_fam"/>
</dbReference>
<dbReference type="Proteomes" id="UP000594364">
    <property type="component" value="Chromosome 2"/>
</dbReference>
<dbReference type="CDD" id="cd04205">
    <property type="entry name" value="CuRO_2_LCC_like"/>
    <property type="match status" value="1"/>
</dbReference>
<evidence type="ECO:0000313" key="12">
    <source>
        <dbReference type="EMBL" id="QPG98626.1"/>
    </source>
</evidence>
<feature type="domain" description="Plastocyanin-like" evidence="10">
    <location>
        <begin position="561"/>
        <end position="675"/>
    </location>
</feature>
<dbReference type="Pfam" id="PF00394">
    <property type="entry name" value="Cu-oxidase"/>
    <property type="match status" value="1"/>
</dbReference>
<keyword evidence="8" id="KW-0812">Transmembrane</keyword>
<dbReference type="PANTHER" id="PTHR11709:SF394">
    <property type="entry name" value="FI03373P-RELATED"/>
    <property type="match status" value="1"/>
</dbReference>
<evidence type="ECO:0000259" key="9">
    <source>
        <dbReference type="Pfam" id="PF00394"/>
    </source>
</evidence>
<dbReference type="OrthoDB" id="2121828at2759"/>
<evidence type="ECO:0000256" key="1">
    <source>
        <dbReference type="ARBA" id="ARBA00010609"/>
    </source>
</evidence>
<keyword evidence="13" id="KW-1185">Reference proteome</keyword>
<evidence type="ECO:0000256" key="4">
    <source>
        <dbReference type="ARBA" id="ARBA00023002"/>
    </source>
</evidence>
<feature type="domain" description="Plastocyanin-like" evidence="11">
    <location>
        <begin position="164"/>
        <end position="265"/>
    </location>
</feature>
<dbReference type="EMBL" id="CP031386">
    <property type="protein sequence ID" value="QPG98626.1"/>
    <property type="molecule type" value="Genomic_DNA"/>
</dbReference>